<keyword evidence="6 10" id="KW-0630">Potassium</keyword>
<dbReference type="GO" id="GO:0140107">
    <property type="term" value="F:high-affinity potassium ion transmembrane transporter activity"/>
    <property type="evidence" value="ECO:0007669"/>
    <property type="project" value="TreeGrafter"/>
</dbReference>
<evidence type="ECO:0000256" key="10">
    <source>
        <dbReference type="PIRNR" id="PIRNR002450"/>
    </source>
</evidence>
<feature type="transmembrane region" description="Helical" evidence="10">
    <location>
        <begin position="612"/>
        <end position="629"/>
    </location>
</feature>
<evidence type="ECO:0000256" key="8">
    <source>
        <dbReference type="ARBA" id="ARBA00023065"/>
    </source>
</evidence>
<dbReference type="GO" id="GO:0005886">
    <property type="term" value="C:plasma membrane"/>
    <property type="evidence" value="ECO:0007669"/>
    <property type="project" value="InterPro"/>
</dbReference>
<feature type="transmembrane region" description="Helical" evidence="10">
    <location>
        <begin position="29"/>
        <end position="49"/>
    </location>
</feature>
<dbReference type="PANTHER" id="PTHR31064">
    <property type="entry name" value="POTASSIUM TRANSPORT PROTEIN DDB_G0292412-RELATED"/>
    <property type="match status" value="1"/>
</dbReference>
<feature type="transmembrane region" description="Helical" evidence="10">
    <location>
        <begin position="412"/>
        <end position="436"/>
    </location>
</feature>
<comment type="subcellular location">
    <subcellularLocation>
        <location evidence="1">Membrane</location>
        <topology evidence="1">Multi-pass membrane protein</topology>
    </subcellularLocation>
</comment>
<evidence type="ECO:0000256" key="7">
    <source>
        <dbReference type="ARBA" id="ARBA00022989"/>
    </source>
</evidence>
<dbReference type="AlphaFoldDB" id="A0A6A6UYF9"/>
<proteinExistence type="inferred from homology"/>
<accession>A0A6A6UYF9</accession>
<dbReference type="NCBIfam" id="TIGR00934">
    <property type="entry name" value="2a38euk"/>
    <property type="match status" value="1"/>
</dbReference>
<dbReference type="Pfam" id="PF02386">
    <property type="entry name" value="TrkH"/>
    <property type="match status" value="1"/>
</dbReference>
<feature type="region of interest" description="Disordered" evidence="11">
    <location>
        <begin position="247"/>
        <end position="308"/>
    </location>
</feature>
<evidence type="ECO:0000256" key="5">
    <source>
        <dbReference type="ARBA" id="ARBA00022692"/>
    </source>
</evidence>
<feature type="region of interest" description="Disordered" evidence="11">
    <location>
        <begin position="130"/>
        <end position="150"/>
    </location>
</feature>
<dbReference type="Proteomes" id="UP000799440">
    <property type="component" value="Unassembled WGS sequence"/>
</dbReference>
<dbReference type="InterPro" id="IPR015958">
    <property type="entry name" value="Trk1_fungi"/>
</dbReference>
<dbReference type="PANTHER" id="PTHR31064:SF30">
    <property type="entry name" value="HIGH-AFFINITY POTASSIUM TRANSPORT PROTEIN-RELATED"/>
    <property type="match status" value="1"/>
</dbReference>
<dbReference type="InterPro" id="IPR003445">
    <property type="entry name" value="Cat_transpt"/>
</dbReference>
<dbReference type="EMBL" id="MU006599">
    <property type="protein sequence ID" value="KAF2743205.1"/>
    <property type="molecule type" value="Genomic_DNA"/>
</dbReference>
<feature type="region of interest" description="Disordered" evidence="11">
    <location>
        <begin position="323"/>
        <end position="357"/>
    </location>
</feature>
<keyword evidence="5 10" id="KW-0812">Transmembrane</keyword>
<comment type="similarity">
    <text evidence="2 10">Belongs to the TrkH potassium transport family.</text>
</comment>
<dbReference type="OrthoDB" id="9999863at2759"/>
<evidence type="ECO:0000256" key="3">
    <source>
        <dbReference type="ARBA" id="ARBA00022448"/>
    </source>
</evidence>
<feature type="transmembrane region" description="Helical" evidence="10">
    <location>
        <begin position="482"/>
        <end position="507"/>
    </location>
</feature>
<feature type="compositionally biased region" description="Basic and acidic residues" evidence="11">
    <location>
        <begin position="135"/>
        <end position="146"/>
    </location>
</feature>
<gene>
    <name evidence="12" type="ORF">M011DRAFT_410975</name>
</gene>
<evidence type="ECO:0000256" key="6">
    <source>
        <dbReference type="ARBA" id="ARBA00022958"/>
    </source>
</evidence>
<evidence type="ECO:0000256" key="11">
    <source>
        <dbReference type="SAM" id="MobiDB-lite"/>
    </source>
</evidence>
<feature type="transmembrane region" description="Helical" evidence="10">
    <location>
        <begin position="665"/>
        <end position="682"/>
    </location>
</feature>
<evidence type="ECO:0000313" key="12">
    <source>
        <dbReference type="EMBL" id="KAF2743205.1"/>
    </source>
</evidence>
<feature type="transmembrane region" description="Helical" evidence="10">
    <location>
        <begin position="694"/>
        <end position="715"/>
    </location>
</feature>
<feature type="transmembrane region" description="Helical" evidence="10">
    <location>
        <begin position="548"/>
        <end position="569"/>
    </location>
</feature>
<reference evidence="12" key="1">
    <citation type="journal article" date="2020" name="Stud. Mycol.">
        <title>101 Dothideomycetes genomes: a test case for predicting lifestyles and emergence of pathogens.</title>
        <authorList>
            <person name="Haridas S."/>
            <person name="Albert R."/>
            <person name="Binder M."/>
            <person name="Bloem J."/>
            <person name="Labutti K."/>
            <person name="Salamov A."/>
            <person name="Andreopoulos B."/>
            <person name="Baker S."/>
            <person name="Barry K."/>
            <person name="Bills G."/>
            <person name="Bluhm B."/>
            <person name="Cannon C."/>
            <person name="Castanera R."/>
            <person name="Culley D."/>
            <person name="Daum C."/>
            <person name="Ezra D."/>
            <person name="Gonzalez J."/>
            <person name="Henrissat B."/>
            <person name="Kuo A."/>
            <person name="Liang C."/>
            <person name="Lipzen A."/>
            <person name="Lutzoni F."/>
            <person name="Magnuson J."/>
            <person name="Mondo S."/>
            <person name="Nolan M."/>
            <person name="Ohm R."/>
            <person name="Pangilinan J."/>
            <person name="Park H.-J."/>
            <person name="Ramirez L."/>
            <person name="Alfaro M."/>
            <person name="Sun H."/>
            <person name="Tritt A."/>
            <person name="Yoshinaga Y."/>
            <person name="Zwiers L.-H."/>
            <person name="Turgeon B."/>
            <person name="Goodwin S."/>
            <person name="Spatafora J."/>
            <person name="Crous P."/>
            <person name="Grigoriev I."/>
        </authorList>
    </citation>
    <scope>NUCLEOTIDE SEQUENCE</scope>
    <source>
        <strain evidence="12">CBS 119925</strain>
    </source>
</reference>
<evidence type="ECO:0000313" key="13">
    <source>
        <dbReference type="Proteomes" id="UP000799440"/>
    </source>
</evidence>
<feature type="transmembrane region" description="Helical" evidence="10">
    <location>
        <begin position="87"/>
        <end position="111"/>
    </location>
</feature>
<name>A0A6A6UYF9_9PLEO</name>
<feature type="compositionally biased region" description="Acidic residues" evidence="11">
    <location>
        <begin position="275"/>
        <end position="290"/>
    </location>
</feature>
<keyword evidence="8 10" id="KW-0406">Ion transport</keyword>
<keyword evidence="4 10" id="KW-0633">Potassium transport</keyword>
<dbReference type="PIRSF" id="PIRSF002450">
    <property type="entry name" value="K+_transpter_TRK"/>
    <property type="match status" value="1"/>
</dbReference>
<dbReference type="InterPro" id="IPR004773">
    <property type="entry name" value="K/Na_transp_Trk1/HKT1"/>
</dbReference>
<keyword evidence="7 10" id="KW-1133">Transmembrane helix</keyword>
<dbReference type="GO" id="GO:0030007">
    <property type="term" value="P:intracellular potassium ion homeostasis"/>
    <property type="evidence" value="ECO:0007669"/>
    <property type="project" value="UniProtKB-UniRule"/>
</dbReference>
<dbReference type="GO" id="GO:1990573">
    <property type="term" value="P:potassium ion import across plasma membrane"/>
    <property type="evidence" value="ECO:0007669"/>
    <property type="project" value="TreeGrafter"/>
</dbReference>
<keyword evidence="13" id="KW-1185">Reference proteome</keyword>
<dbReference type="InterPro" id="IPR051143">
    <property type="entry name" value="TrkH_K-transport"/>
</dbReference>
<protein>
    <recommendedName>
        <fullName evidence="10">Potassium transport protein</fullName>
    </recommendedName>
</protein>
<organism evidence="12 13">
    <name type="scientific">Sporormia fimetaria CBS 119925</name>
    <dbReference type="NCBI Taxonomy" id="1340428"/>
    <lineage>
        <taxon>Eukaryota</taxon>
        <taxon>Fungi</taxon>
        <taxon>Dikarya</taxon>
        <taxon>Ascomycota</taxon>
        <taxon>Pezizomycotina</taxon>
        <taxon>Dothideomycetes</taxon>
        <taxon>Pleosporomycetidae</taxon>
        <taxon>Pleosporales</taxon>
        <taxon>Sporormiaceae</taxon>
        <taxon>Sporormia</taxon>
    </lineage>
</organism>
<evidence type="ECO:0000256" key="9">
    <source>
        <dbReference type="ARBA" id="ARBA00023136"/>
    </source>
</evidence>
<evidence type="ECO:0000256" key="1">
    <source>
        <dbReference type="ARBA" id="ARBA00004141"/>
    </source>
</evidence>
<sequence>MFGPWIAAFAWLRERLPSKLAVPKPNMNFITIHYTYIIGMALLGSVIVYGGDNMAYIDALFFASGAATQSGLNTIDLNKIKLYQQVVLMLFTCVCTPIFINTFVVFVRLYWFEKRFQNVVLEARSLRKTRTRSRTKSEAKGDREGDLGQEEAGVGNRKIVVLRNANGSVKGKKIEDETLFEEGKIDPQKEGHDVTMDQAVNAPGGDQPAPENHRGIVFADQLERKVSPELRIPQRRTKEQIIAFVEKQRNQQESGTLRIPGPRDYDRGLVPERIEDGDELDLETTHEDEEPLRQRHRSSSIPPAEVNREDHPFRSHITIDAPAHPRRANTGPSAYDRTPRAAQGEPTPGMHLRNRNRSRTLTSFLSKGREEEQDPMPYLSWTPTVGRNSNFIDLTEDQREELGGIEYRSLKLLAIILVFYFVGFHLLGMVCLLPWIARSKQYSKVVDDVGVSPVWWGFFTPASAFNDLGFTLTPDSMVSFQLAAWPLVMMTFLIIIGNTGFPCLLRFTVWVSSLWVPKGSGVWEELRFLLDHPRRCFTLLFPSKANWWLFWVLIVLNGIDVIVFIVLDLDNPVVTSIPGGYRFLAGLFQAASTRTAGFAVVNLAGLHPATQISYLIMMYISIFPIAISTRQTNVYEEKSLGVWGSVDDDDATNNSYFGTHIRRQLSFDLWFVFLGFFLIAIVEGDRLQNTNDYTFTLFSVLFEIISAYGTVGLSLGYPGSNTSFSGEFKPLSKLIIVAMQIRGRHRGLPYALDRAILLPSETLHKHEEMNAARRARRGSTAVEDFANTSEANANTNANAPGIENGLNRAVTSATMRARGFQPREFGRFLTGALYAGPRPKRAMD</sequence>
<feature type="compositionally biased region" description="Basic and acidic residues" evidence="11">
    <location>
        <begin position="261"/>
        <end position="274"/>
    </location>
</feature>
<evidence type="ECO:0000256" key="2">
    <source>
        <dbReference type="ARBA" id="ARBA00009137"/>
    </source>
</evidence>
<evidence type="ECO:0000256" key="4">
    <source>
        <dbReference type="ARBA" id="ARBA00022538"/>
    </source>
</evidence>
<keyword evidence="9 10" id="KW-0472">Membrane</keyword>
<keyword evidence="3 10" id="KW-0813">Transport</keyword>